<keyword evidence="3" id="KW-1185">Reference proteome</keyword>
<gene>
    <name evidence="2" type="ORF">JMJ58_04200</name>
</gene>
<dbReference type="GeneID" id="62874298"/>
<dbReference type="EMBL" id="CP069188">
    <property type="protein sequence ID" value="QRV16106.1"/>
    <property type="molecule type" value="Genomic_DNA"/>
</dbReference>
<keyword evidence="1" id="KW-1133">Transmembrane helix</keyword>
<accession>A0A8T8E3K7</accession>
<evidence type="ECO:0000256" key="1">
    <source>
        <dbReference type="SAM" id="Phobius"/>
    </source>
</evidence>
<dbReference type="OrthoDB" id="324613at2157"/>
<dbReference type="AlphaFoldDB" id="A0A8T8E3K7"/>
<dbReference type="KEGG" id="hsal:JMJ58_04200"/>
<dbReference type="RefSeq" id="WP_204748473.1">
    <property type="nucleotide sequence ID" value="NZ_CP069188.1"/>
</dbReference>
<keyword evidence="1" id="KW-0812">Transmembrane</keyword>
<sequence length="224" mass="24800">MRDTPHSETDRGQAYTLEGFVSAMIVLMAVLFALQSVVITPTTGGLADRTSQAQLEQEAQDALVVGATTNGSAENGTGDLSTLVRYWNDSSDEFHNASEQDVEFYYNASNDTELYRKFALGEVLSERFTERGLSYNVELVYQDKNGEFDEENSTYLVYQGQSEAVTASYTVTLLESDNLTAPGDENRDISLREANQDGKYPIPPATGKNESEIYNVVEVRVAVW</sequence>
<dbReference type="Proteomes" id="UP000637819">
    <property type="component" value="Chromosome"/>
</dbReference>
<evidence type="ECO:0000313" key="3">
    <source>
        <dbReference type="Proteomes" id="UP000637819"/>
    </source>
</evidence>
<name>A0A8T8E3K7_9EURY</name>
<keyword evidence="1" id="KW-0472">Membrane</keyword>
<dbReference type="Pfam" id="PF23959">
    <property type="entry name" value="DUF7288"/>
    <property type="match status" value="1"/>
</dbReference>
<organism evidence="2 3">
    <name type="scientific">Haloterrigena salifodinae</name>
    <dbReference type="NCBI Taxonomy" id="2675099"/>
    <lineage>
        <taxon>Archaea</taxon>
        <taxon>Methanobacteriati</taxon>
        <taxon>Methanobacteriota</taxon>
        <taxon>Stenosarchaea group</taxon>
        <taxon>Halobacteria</taxon>
        <taxon>Halobacteriales</taxon>
        <taxon>Natrialbaceae</taxon>
        <taxon>Haloterrigena</taxon>
    </lineage>
</organism>
<evidence type="ECO:0000313" key="2">
    <source>
        <dbReference type="EMBL" id="QRV16106.1"/>
    </source>
</evidence>
<dbReference type="InterPro" id="IPR055712">
    <property type="entry name" value="DUF7288"/>
</dbReference>
<reference evidence="2 3" key="1">
    <citation type="submission" date="2021-01" db="EMBL/GenBank/DDBJ databases">
        <title>Genome Sequence and Methylation Pattern of Haloterrigena salifodinae BOL5-1, An Extremely Halophilic Archaeon from a Bolivian Salt Mine.</title>
        <authorList>
            <person name="DasSarma P."/>
            <person name="Anton B.P."/>
            <person name="DasSarma S.L."/>
            <person name="von Ehrenheim H.A.L."/>
            <person name="Martinez F.L."/>
            <person name="Guzman D."/>
            <person name="Roberts R.J."/>
            <person name="DasSarma S."/>
        </authorList>
    </citation>
    <scope>NUCLEOTIDE SEQUENCE [LARGE SCALE GENOMIC DNA]</scope>
    <source>
        <strain evidence="2 3">BOL5-1</strain>
    </source>
</reference>
<proteinExistence type="predicted"/>
<feature type="transmembrane region" description="Helical" evidence="1">
    <location>
        <begin position="20"/>
        <end position="39"/>
    </location>
</feature>
<protein>
    <submittedName>
        <fullName evidence="2">Uncharacterized protein</fullName>
    </submittedName>
</protein>